<keyword evidence="6 7" id="KW-0472">Membrane</keyword>
<dbReference type="RefSeq" id="WP_163741535.1">
    <property type="nucleotide sequence ID" value="NZ_JAAGOA010000016.1"/>
</dbReference>
<dbReference type="PANTHER" id="PTHR43386:SF25">
    <property type="entry name" value="PEPTIDE ABC TRANSPORTER PERMEASE PROTEIN"/>
    <property type="match status" value="1"/>
</dbReference>
<evidence type="ECO:0000256" key="2">
    <source>
        <dbReference type="ARBA" id="ARBA00022448"/>
    </source>
</evidence>
<dbReference type="InterPro" id="IPR035906">
    <property type="entry name" value="MetI-like_sf"/>
</dbReference>
<evidence type="ECO:0000259" key="9">
    <source>
        <dbReference type="PROSITE" id="PS50928"/>
    </source>
</evidence>
<dbReference type="InterPro" id="IPR000515">
    <property type="entry name" value="MetI-like"/>
</dbReference>
<keyword evidence="5 7" id="KW-1133">Transmembrane helix</keyword>
<dbReference type="GO" id="GO:0055085">
    <property type="term" value="P:transmembrane transport"/>
    <property type="evidence" value="ECO:0007669"/>
    <property type="project" value="InterPro"/>
</dbReference>
<dbReference type="AlphaFoldDB" id="A0A6L9SDY6"/>
<proteinExistence type="inferred from homology"/>
<protein>
    <submittedName>
        <fullName evidence="10">ABC transporter permease subunit</fullName>
    </submittedName>
</protein>
<comment type="caution">
    <text evidence="10">The sequence shown here is derived from an EMBL/GenBank/DDBJ whole genome shotgun (WGS) entry which is preliminary data.</text>
</comment>
<dbReference type="Gene3D" id="1.10.3720.10">
    <property type="entry name" value="MetI-like"/>
    <property type="match status" value="1"/>
</dbReference>
<keyword evidence="2 7" id="KW-0813">Transport</keyword>
<reference evidence="10 11" key="1">
    <citation type="submission" date="2020-02" db="EMBL/GenBank/DDBJ databases">
        <authorList>
            <person name="Li X.-J."/>
            <person name="Han X.-M."/>
        </authorList>
    </citation>
    <scope>NUCLEOTIDE SEQUENCE [LARGE SCALE GENOMIC DNA]</scope>
    <source>
        <strain evidence="10 11">CCTCC AB 2017055</strain>
    </source>
</reference>
<comment type="subcellular location">
    <subcellularLocation>
        <location evidence="1 7">Cell membrane</location>
        <topology evidence="1 7">Multi-pass membrane protein</topology>
    </subcellularLocation>
</comment>
<gene>
    <name evidence="10" type="ORF">G1H10_21385</name>
</gene>
<evidence type="ECO:0000313" key="11">
    <source>
        <dbReference type="Proteomes" id="UP000475214"/>
    </source>
</evidence>
<feature type="chain" id="PRO_5039597250" evidence="8">
    <location>
        <begin position="25"/>
        <end position="268"/>
    </location>
</feature>
<comment type="similarity">
    <text evidence="7">Belongs to the binding-protein-dependent transport system permease family.</text>
</comment>
<keyword evidence="8" id="KW-0732">Signal</keyword>
<dbReference type="CDD" id="cd06261">
    <property type="entry name" value="TM_PBP2"/>
    <property type="match status" value="1"/>
</dbReference>
<feature type="transmembrane region" description="Helical" evidence="7">
    <location>
        <begin position="237"/>
        <end position="257"/>
    </location>
</feature>
<evidence type="ECO:0000313" key="10">
    <source>
        <dbReference type="EMBL" id="NEE02722.1"/>
    </source>
</evidence>
<evidence type="ECO:0000256" key="6">
    <source>
        <dbReference type="ARBA" id="ARBA00023136"/>
    </source>
</evidence>
<sequence length="268" mass="26952">MVRLTPGWLLVAAPGVVAATVALAGPLVVDDAATASRGRPFLPPGPGIPLGTDHLGRDVWSMVLDSGLTLIVLPLVATVIGTLIGASLGLLTGWRHGALGALAVRASELLLVVPPLLITVLALNAASGSGTAVLIVVVALLGVPSTMRFTRAATSAVVHRGYVEHAVAIGERTPTLLVREVLPTVAAPVLADAGLRLVGAIYVIASVSFLGLGGSALGHSWAGMVADNVVGVPLNPWAVVAPAVGIVAVVVSVNLVADRLADTARRSV</sequence>
<dbReference type="GO" id="GO:0005886">
    <property type="term" value="C:plasma membrane"/>
    <property type="evidence" value="ECO:0007669"/>
    <property type="project" value="UniProtKB-SubCell"/>
</dbReference>
<evidence type="ECO:0000256" key="1">
    <source>
        <dbReference type="ARBA" id="ARBA00004651"/>
    </source>
</evidence>
<dbReference type="SUPFAM" id="SSF161098">
    <property type="entry name" value="MetI-like"/>
    <property type="match status" value="1"/>
</dbReference>
<feature type="domain" description="ABC transmembrane type-1" evidence="9">
    <location>
        <begin position="67"/>
        <end position="257"/>
    </location>
</feature>
<dbReference type="Proteomes" id="UP000475214">
    <property type="component" value="Unassembled WGS sequence"/>
</dbReference>
<dbReference type="PROSITE" id="PS50928">
    <property type="entry name" value="ABC_TM1"/>
    <property type="match status" value="1"/>
</dbReference>
<evidence type="ECO:0000256" key="7">
    <source>
        <dbReference type="RuleBase" id="RU363032"/>
    </source>
</evidence>
<keyword evidence="3" id="KW-1003">Cell membrane</keyword>
<evidence type="ECO:0000256" key="8">
    <source>
        <dbReference type="SAM" id="SignalP"/>
    </source>
</evidence>
<feature type="transmembrane region" description="Helical" evidence="7">
    <location>
        <begin position="98"/>
        <end position="117"/>
    </location>
</feature>
<feature type="transmembrane region" description="Helical" evidence="7">
    <location>
        <begin position="123"/>
        <end position="143"/>
    </location>
</feature>
<feature type="transmembrane region" description="Helical" evidence="7">
    <location>
        <begin position="197"/>
        <end position="217"/>
    </location>
</feature>
<dbReference type="InterPro" id="IPR050366">
    <property type="entry name" value="BP-dependent_transpt_permease"/>
</dbReference>
<keyword evidence="11" id="KW-1185">Reference proteome</keyword>
<evidence type="ECO:0000256" key="4">
    <source>
        <dbReference type="ARBA" id="ARBA00022692"/>
    </source>
</evidence>
<dbReference type="Pfam" id="PF00528">
    <property type="entry name" value="BPD_transp_1"/>
    <property type="match status" value="1"/>
</dbReference>
<feature type="signal peptide" evidence="8">
    <location>
        <begin position="1"/>
        <end position="24"/>
    </location>
</feature>
<dbReference type="EMBL" id="JAAGOA010000016">
    <property type="protein sequence ID" value="NEE02722.1"/>
    <property type="molecule type" value="Genomic_DNA"/>
</dbReference>
<organism evidence="10 11">
    <name type="scientific">Phytoactinopolyspora halotolerans</name>
    <dbReference type="NCBI Taxonomy" id="1981512"/>
    <lineage>
        <taxon>Bacteria</taxon>
        <taxon>Bacillati</taxon>
        <taxon>Actinomycetota</taxon>
        <taxon>Actinomycetes</taxon>
        <taxon>Jiangellales</taxon>
        <taxon>Jiangellaceae</taxon>
        <taxon>Phytoactinopolyspora</taxon>
    </lineage>
</organism>
<keyword evidence="4 7" id="KW-0812">Transmembrane</keyword>
<feature type="transmembrane region" description="Helical" evidence="7">
    <location>
        <begin position="68"/>
        <end position="91"/>
    </location>
</feature>
<dbReference type="PANTHER" id="PTHR43386">
    <property type="entry name" value="OLIGOPEPTIDE TRANSPORT SYSTEM PERMEASE PROTEIN APPC"/>
    <property type="match status" value="1"/>
</dbReference>
<name>A0A6L9SDY6_9ACTN</name>
<evidence type="ECO:0000256" key="3">
    <source>
        <dbReference type="ARBA" id="ARBA00022475"/>
    </source>
</evidence>
<evidence type="ECO:0000256" key="5">
    <source>
        <dbReference type="ARBA" id="ARBA00022989"/>
    </source>
</evidence>
<accession>A0A6L9SDY6</accession>